<organism evidence="3">
    <name type="scientific">Aerophobetes bacterium</name>
    <dbReference type="NCBI Taxonomy" id="2030807"/>
    <lineage>
        <taxon>Bacteria</taxon>
        <taxon>Candidatus Aerophobota</taxon>
    </lineage>
</organism>
<keyword evidence="3" id="KW-0645">Protease</keyword>
<keyword evidence="3" id="KW-0378">Hydrolase</keyword>
<dbReference type="SUPFAM" id="SSF53092">
    <property type="entry name" value="Creatinase/prolidase N-terminal domain"/>
    <property type="match status" value="1"/>
</dbReference>
<feature type="domain" description="Creatinase N-terminal" evidence="2">
    <location>
        <begin position="20"/>
        <end position="166"/>
    </location>
</feature>
<dbReference type="AlphaFoldDB" id="A0A7V0QRR0"/>
<dbReference type="CDD" id="cd01066">
    <property type="entry name" value="APP_MetAP"/>
    <property type="match status" value="1"/>
</dbReference>
<accession>A0A7V0QRR0</accession>
<proteinExistence type="predicted"/>
<evidence type="ECO:0000313" key="3">
    <source>
        <dbReference type="EMBL" id="HDN84647.1"/>
    </source>
</evidence>
<dbReference type="InterPro" id="IPR000587">
    <property type="entry name" value="Creatinase_N"/>
</dbReference>
<keyword evidence="3" id="KW-0031">Aminopeptidase</keyword>
<name>A0A7V0QRR0_UNCAE</name>
<comment type="caution">
    <text evidence="3">The sequence shown here is derived from an EMBL/GenBank/DDBJ whole genome shotgun (WGS) entry which is preliminary data.</text>
</comment>
<feature type="domain" description="Peptidase M24" evidence="1">
    <location>
        <begin position="176"/>
        <end position="360"/>
    </location>
</feature>
<dbReference type="InterPro" id="IPR036005">
    <property type="entry name" value="Creatinase/aminopeptidase-like"/>
</dbReference>
<feature type="non-terminal residue" evidence="3">
    <location>
        <position position="362"/>
    </location>
</feature>
<dbReference type="SUPFAM" id="SSF55920">
    <property type="entry name" value="Creatinase/aminopeptidase"/>
    <property type="match status" value="1"/>
</dbReference>
<reference evidence="3" key="1">
    <citation type="journal article" date="2020" name="mSystems">
        <title>Genome- and Community-Level Interaction Insights into Carbon Utilization and Element Cycling Functions of Hydrothermarchaeota in Hydrothermal Sediment.</title>
        <authorList>
            <person name="Zhou Z."/>
            <person name="Liu Y."/>
            <person name="Xu W."/>
            <person name="Pan J."/>
            <person name="Luo Z.H."/>
            <person name="Li M."/>
        </authorList>
    </citation>
    <scope>NUCLEOTIDE SEQUENCE [LARGE SCALE GENOMIC DNA]</scope>
    <source>
        <strain evidence="3">HyVt-219</strain>
    </source>
</reference>
<dbReference type="InterPro" id="IPR029149">
    <property type="entry name" value="Creatin/AminoP/Spt16_N"/>
</dbReference>
<evidence type="ECO:0000259" key="2">
    <source>
        <dbReference type="Pfam" id="PF01321"/>
    </source>
</evidence>
<evidence type="ECO:0000259" key="1">
    <source>
        <dbReference type="Pfam" id="PF00557"/>
    </source>
</evidence>
<dbReference type="Gene3D" id="3.40.350.10">
    <property type="entry name" value="Creatinase/prolidase N-terminal domain"/>
    <property type="match status" value="1"/>
</dbReference>
<gene>
    <name evidence="3" type="ORF">ENG47_02660</name>
</gene>
<dbReference type="InterPro" id="IPR050659">
    <property type="entry name" value="Peptidase_M24B"/>
</dbReference>
<dbReference type="Proteomes" id="UP000885660">
    <property type="component" value="Unassembled WGS sequence"/>
</dbReference>
<dbReference type="GO" id="GO:0004177">
    <property type="term" value="F:aminopeptidase activity"/>
    <property type="evidence" value="ECO:0007669"/>
    <property type="project" value="UniProtKB-KW"/>
</dbReference>
<dbReference type="InterPro" id="IPR000994">
    <property type="entry name" value="Pept_M24"/>
</dbReference>
<dbReference type="Pfam" id="PF00557">
    <property type="entry name" value="Peptidase_M24"/>
    <property type="match status" value="1"/>
</dbReference>
<dbReference type="PANTHER" id="PTHR46112">
    <property type="entry name" value="AMINOPEPTIDASE"/>
    <property type="match status" value="1"/>
</dbReference>
<dbReference type="PANTHER" id="PTHR46112:SF2">
    <property type="entry name" value="XAA-PRO AMINOPEPTIDASE P-RELATED"/>
    <property type="match status" value="1"/>
</dbReference>
<sequence>MSKGKEELMRTVPEDEFRQRLEKAREGVNRRGLDALLVHSNEVEFANVRYLSDYWPAFESAGVLIPKEGEAILIIGPESETYARDRSKISKIRKILEYRESAEPEYPGVIMSTFEEIFRESVSEGVKKLGIAGYSIMPLSIYEAIRRAIPDAEIIRADDILVQMRIKKSPNEIMLLKEASRISEIALGEVLKAIHPGVTELQMVGVAQKAMYENGAEYEAHPQYVFSGKGTTHAVSRPSYRVLKEGEMIQLGIGARVGGYSASIGRPLCLGKMPSEMRKLVQAGLDAHLRTMDWMKAGVPAREVAKKFYDYLTDKGFGKNILYGPCHGLGMMEVEKPWIELDSQYVLEENMTFQVDTFLYTK</sequence>
<dbReference type="Pfam" id="PF01321">
    <property type="entry name" value="Creatinase_N"/>
    <property type="match status" value="1"/>
</dbReference>
<dbReference type="EMBL" id="DRBC01000158">
    <property type="protein sequence ID" value="HDN84647.1"/>
    <property type="molecule type" value="Genomic_DNA"/>
</dbReference>
<protein>
    <submittedName>
        <fullName evidence="3">Aminopeptidase P family protein</fullName>
    </submittedName>
</protein>
<dbReference type="Gene3D" id="3.90.230.10">
    <property type="entry name" value="Creatinase/methionine aminopeptidase superfamily"/>
    <property type="match status" value="1"/>
</dbReference>